<keyword evidence="3" id="KW-1185">Reference proteome</keyword>
<comment type="caution">
    <text evidence="2">The sequence shown here is derived from an EMBL/GenBank/DDBJ whole genome shotgun (WGS) entry which is preliminary data.</text>
</comment>
<reference evidence="2 3" key="1">
    <citation type="submission" date="2024-09" db="EMBL/GenBank/DDBJ databases">
        <title>A chromosome-level genome assembly of Gray's grenadier anchovy, Coilia grayii.</title>
        <authorList>
            <person name="Fu Z."/>
        </authorList>
    </citation>
    <scope>NUCLEOTIDE SEQUENCE [LARGE SCALE GENOMIC DNA]</scope>
    <source>
        <strain evidence="2">G4</strain>
        <tissue evidence="2">Muscle</tissue>
    </source>
</reference>
<dbReference type="SUPFAM" id="SSF49265">
    <property type="entry name" value="Fibronectin type III"/>
    <property type="match status" value="1"/>
</dbReference>
<dbReference type="Proteomes" id="UP001591681">
    <property type="component" value="Unassembled WGS sequence"/>
</dbReference>
<gene>
    <name evidence="2" type="ORF">ACEWY4_025018</name>
</gene>
<evidence type="ECO:0000313" key="2">
    <source>
        <dbReference type="EMBL" id="KAL2079274.1"/>
    </source>
</evidence>
<name>A0ABD1IWE5_9TELE</name>
<dbReference type="InterPro" id="IPR050650">
    <property type="entry name" value="Type-II_Cytokine-TF_Rcpt"/>
</dbReference>
<feature type="domain" description="Fibronectin type-III" evidence="1">
    <location>
        <begin position="10"/>
        <end position="84"/>
    </location>
</feature>
<organism evidence="2 3">
    <name type="scientific">Coilia grayii</name>
    <name type="common">Gray's grenadier anchovy</name>
    <dbReference type="NCBI Taxonomy" id="363190"/>
    <lineage>
        <taxon>Eukaryota</taxon>
        <taxon>Metazoa</taxon>
        <taxon>Chordata</taxon>
        <taxon>Craniata</taxon>
        <taxon>Vertebrata</taxon>
        <taxon>Euteleostomi</taxon>
        <taxon>Actinopterygii</taxon>
        <taxon>Neopterygii</taxon>
        <taxon>Teleostei</taxon>
        <taxon>Clupei</taxon>
        <taxon>Clupeiformes</taxon>
        <taxon>Clupeoidei</taxon>
        <taxon>Engraulidae</taxon>
        <taxon>Coilinae</taxon>
        <taxon>Coilia</taxon>
    </lineage>
</organism>
<dbReference type="Gene3D" id="2.60.40.10">
    <property type="entry name" value="Immunoglobulins"/>
    <property type="match status" value="1"/>
</dbReference>
<dbReference type="PANTHER" id="PTHR20859">
    <property type="entry name" value="INTERFERON/INTERLEUKIN RECEPTOR"/>
    <property type="match status" value="1"/>
</dbReference>
<dbReference type="InterPro" id="IPR036116">
    <property type="entry name" value="FN3_sf"/>
</dbReference>
<proteinExistence type="predicted"/>
<dbReference type="Pfam" id="PF01108">
    <property type="entry name" value="Tissue_fac"/>
    <property type="match status" value="1"/>
</dbReference>
<evidence type="ECO:0000259" key="1">
    <source>
        <dbReference type="Pfam" id="PF01108"/>
    </source>
</evidence>
<accession>A0ABD1IWE5</accession>
<dbReference type="InterPro" id="IPR013783">
    <property type="entry name" value="Ig-like_fold"/>
</dbReference>
<sequence length="409" mass="44969">MLWTLTNADSAPCDVRLRSLDFFGVLEWNCSGLLPNVTFTVKIRRQGRNEHWHNVEQCVGISSGSCNLSREITDFTDYVQLGVEEQPGHIRWAKIRQCYLQGDAPSLEMRVVKTEGGSGRSQIGVNVTFPCAPKALEHFAEWNNGQSCCPITKFLDNINVRVTLFNKQQLMDRQTRLGSVIDGNIDEFTFGGVLPGQEYCAVANFTRSAASQPVCRQLDPRPEGLLEPVSVCPVLGEGSVRLSADDDTPSLISLCSCDLSQPVTQLPPPCSPLHQYQAQYQDQDHQYYSNPLTELPVRDTTHSDSGGLVQEGPEVPLAPLFLDQGSEGMAVQMDGAPQLWEGFTYLADNPGIPLSSLRLGLGELDEGLYLNEELMEQSGCMVSTWMEDDETYHSETVGGGGGIFLGEAE</sequence>
<protein>
    <recommendedName>
        <fullName evidence="1">Fibronectin type-III domain-containing protein</fullName>
    </recommendedName>
</protein>
<dbReference type="AlphaFoldDB" id="A0ABD1IWE5"/>
<dbReference type="InterPro" id="IPR003961">
    <property type="entry name" value="FN3_dom"/>
</dbReference>
<evidence type="ECO:0000313" key="3">
    <source>
        <dbReference type="Proteomes" id="UP001591681"/>
    </source>
</evidence>
<dbReference type="EMBL" id="JBHFQA010000022">
    <property type="protein sequence ID" value="KAL2079274.1"/>
    <property type="molecule type" value="Genomic_DNA"/>
</dbReference>
<dbReference type="PANTHER" id="PTHR20859:SF53">
    <property type="entry name" value="INTERLEUKIN-22 RECEPTOR SUBUNIT ALPHA-1"/>
    <property type="match status" value="1"/>
</dbReference>